<protein>
    <submittedName>
        <fullName evidence="1">Uncharacterized protein</fullName>
    </submittedName>
</protein>
<dbReference type="Proteomes" id="UP001054945">
    <property type="component" value="Unassembled WGS sequence"/>
</dbReference>
<evidence type="ECO:0000313" key="1">
    <source>
        <dbReference type="EMBL" id="GIX68683.1"/>
    </source>
</evidence>
<accession>A0AAV4M8E1</accession>
<evidence type="ECO:0000313" key="2">
    <source>
        <dbReference type="Proteomes" id="UP001054945"/>
    </source>
</evidence>
<dbReference type="AlphaFoldDB" id="A0AAV4M8E1"/>
<sequence>KAFHSFNLKNIRDLSRQQLKINHHTDYTRSSLIETKTVFTLALYYFL</sequence>
<proteinExistence type="predicted"/>
<name>A0AAV4M8E1_CAEEX</name>
<organism evidence="1 2">
    <name type="scientific">Caerostris extrusa</name>
    <name type="common">Bark spider</name>
    <name type="synonym">Caerostris bankana</name>
    <dbReference type="NCBI Taxonomy" id="172846"/>
    <lineage>
        <taxon>Eukaryota</taxon>
        <taxon>Metazoa</taxon>
        <taxon>Ecdysozoa</taxon>
        <taxon>Arthropoda</taxon>
        <taxon>Chelicerata</taxon>
        <taxon>Arachnida</taxon>
        <taxon>Araneae</taxon>
        <taxon>Araneomorphae</taxon>
        <taxon>Entelegynae</taxon>
        <taxon>Araneoidea</taxon>
        <taxon>Araneidae</taxon>
        <taxon>Caerostris</taxon>
    </lineage>
</organism>
<dbReference type="EMBL" id="BPLR01001988">
    <property type="protein sequence ID" value="GIX68683.1"/>
    <property type="molecule type" value="Genomic_DNA"/>
</dbReference>
<gene>
    <name evidence="1" type="ORF">CEXT_712191</name>
</gene>
<reference evidence="1 2" key="1">
    <citation type="submission" date="2021-06" db="EMBL/GenBank/DDBJ databases">
        <title>Caerostris extrusa draft genome.</title>
        <authorList>
            <person name="Kono N."/>
            <person name="Arakawa K."/>
        </authorList>
    </citation>
    <scope>NUCLEOTIDE SEQUENCE [LARGE SCALE GENOMIC DNA]</scope>
</reference>
<comment type="caution">
    <text evidence="1">The sequence shown here is derived from an EMBL/GenBank/DDBJ whole genome shotgun (WGS) entry which is preliminary data.</text>
</comment>
<feature type="non-terminal residue" evidence="1">
    <location>
        <position position="1"/>
    </location>
</feature>
<keyword evidence="2" id="KW-1185">Reference proteome</keyword>